<comment type="caution">
    <text evidence="4">The sequence shown here is derived from an EMBL/GenBank/DDBJ whole genome shotgun (WGS) entry which is preliminary data.</text>
</comment>
<gene>
    <name evidence="4" type="ORF">FJQ55_00840</name>
</gene>
<dbReference type="Gene3D" id="1.10.357.10">
    <property type="entry name" value="Tetracycline Repressor, domain 2"/>
    <property type="match status" value="1"/>
</dbReference>
<dbReference type="InterPro" id="IPR023772">
    <property type="entry name" value="DNA-bd_HTH_TetR-type_CS"/>
</dbReference>
<evidence type="ECO:0000256" key="1">
    <source>
        <dbReference type="ARBA" id="ARBA00023125"/>
    </source>
</evidence>
<dbReference type="InterPro" id="IPR050109">
    <property type="entry name" value="HTH-type_TetR-like_transc_reg"/>
</dbReference>
<evidence type="ECO:0000259" key="3">
    <source>
        <dbReference type="PROSITE" id="PS50977"/>
    </source>
</evidence>
<dbReference type="InterPro" id="IPR036271">
    <property type="entry name" value="Tet_transcr_reg_TetR-rel_C_sf"/>
</dbReference>
<evidence type="ECO:0000256" key="2">
    <source>
        <dbReference type="PROSITE-ProRule" id="PRU00335"/>
    </source>
</evidence>
<keyword evidence="1 2" id="KW-0238">DNA-binding</keyword>
<dbReference type="PROSITE" id="PS50977">
    <property type="entry name" value="HTH_TETR_2"/>
    <property type="match status" value="1"/>
</dbReference>
<dbReference type="PRINTS" id="PR00455">
    <property type="entry name" value="HTHTETR"/>
</dbReference>
<dbReference type="Pfam" id="PF00440">
    <property type="entry name" value="TetR_N"/>
    <property type="match status" value="1"/>
</dbReference>
<evidence type="ECO:0000313" key="4">
    <source>
        <dbReference type="EMBL" id="TPP09455.1"/>
    </source>
</evidence>
<dbReference type="PROSITE" id="PS01081">
    <property type="entry name" value="HTH_TETR_1"/>
    <property type="match status" value="1"/>
</dbReference>
<evidence type="ECO:0000313" key="5">
    <source>
        <dbReference type="Proteomes" id="UP000316429"/>
    </source>
</evidence>
<feature type="DNA-binding region" description="H-T-H motif" evidence="2">
    <location>
        <begin position="28"/>
        <end position="47"/>
    </location>
</feature>
<dbReference type="PANTHER" id="PTHR30055">
    <property type="entry name" value="HTH-TYPE TRANSCRIPTIONAL REGULATOR RUTR"/>
    <property type="match status" value="1"/>
</dbReference>
<dbReference type="SUPFAM" id="SSF46689">
    <property type="entry name" value="Homeodomain-like"/>
    <property type="match status" value="1"/>
</dbReference>
<feature type="domain" description="HTH tetR-type" evidence="3">
    <location>
        <begin position="5"/>
        <end position="65"/>
    </location>
</feature>
<dbReference type="GO" id="GO:0000976">
    <property type="term" value="F:transcription cis-regulatory region binding"/>
    <property type="evidence" value="ECO:0007669"/>
    <property type="project" value="TreeGrafter"/>
</dbReference>
<sequence length="197" mass="21575">MTSERSTRDTIIDAANRLFYREGIRAVSVDAVAEAAGLTKRSLYYHFKSKDELIADYLRLRDHPNLQRYAAWYGEAEGGVAERIGAIFEHLATEAGKPGWKGCGFLRTAAELVNQPGHPALKIGVEHKKRVEAWFAEILAENGVQEPTRLARQVCLLIDGAFSQAMLYRDPGYFREAGLAARALVGAAIVGPATAAT</sequence>
<dbReference type="GO" id="GO:0003700">
    <property type="term" value="F:DNA-binding transcription factor activity"/>
    <property type="evidence" value="ECO:0007669"/>
    <property type="project" value="TreeGrafter"/>
</dbReference>
<dbReference type="InterPro" id="IPR001647">
    <property type="entry name" value="HTH_TetR"/>
</dbReference>
<dbReference type="InterPro" id="IPR009057">
    <property type="entry name" value="Homeodomain-like_sf"/>
</dbReference>
<protein>
    <submittedName>
        <fullName evidence="4">TetR/AcrR family transcriptional regulator</fullName>
    </submittedName>
</protein>
<dbReference type="SUPFAM" id="SSF48498">
    <property type="entry name" value="Tetracyclin repressor-like, C-terminal domain"/>
    <property type="match status" value="1"/>
</dbReference>
<dbReference type="RefSeq" id="WP_140825845.1">
    <property type="nucleotide sequence ID" value="NZ_VFYP01000001.1"/>
</dbReference>
<reference evidence="4 5" key="1">
    <citation type="submission" date="2019-06" db="EMBL/GenBank/DDBJ databases">
        <title>Rhizobium sp. CL12 isolated from roots of soybean.</title>
        <authorList>
            <person name="Wang C."/>
        </authorList>
    </citation>
    <scope>NUCLEOTIDE SEQUENCE [LARGE SCALE GENOMIC DNA]</scope>
    <source>
        <strain evidence="4 5">CL12</strain>
    </source>
</reference>
<dbReference type="EMBL" id="VFYP01000001">
    <property type="protein sequence ID" value="TPP09455.1"/>
    <property type="molecule type" value="Genomic_DNA"/>
</dbReference>
<organism evidence="4 5">
    <name type="scientific">Rhizobium glycinendophyticum</name>
    <dbReference type="NCBI Taxonomy" id="2589807"/>
    <lineage>
        <taxon>Bacteria</taxon>
        <taxon>Pseudomonadati</taxon>
        <taxon>Pseudomonadota</taxon>
        <taxon>Alphaproteobacteria</taxon>
        <taxon>Hyphomicrobiales</taxon>
        <taxon>Rhizobiaceae</taxon>
        <taxon>Rhizobium/Agrobacterium group</taxon>
        <taxon>Rhizobium</taxon>
    </lineage>
</organism>
<accession>A0A504UF97</accession>
<dbReference type="AlphaFoldDB" id="A0A504UF97"/>
<keyword evidence="5" id="KW-1185">Reference proteome</keyword>
<dbReference type="Proteomes" id="UP000316429">
    <property type="component" value="Unassembled WGS sequence"/>
</dbReference>
<proteinExistence type="predicted"/>
<dbReference type="OrthoDB" id="9787680at2"/>
<dbReference type="PANTHER" id="PTHR30055:SF200">
    <property type="entry name" value="HTH-TYPE TRANSCRIPTIONAL REPRESSOR BDCR"/>
    <property type="match status" value="1"/>
</dbReference>
<name>A0A504UF97_9HYPH</name>